<dbReference type="GO" id="GO:0034220">
    <property type="term" value="P:monoatomic ion transmembrane transport"/>
    <property type="evidence" value="ECO:0007669"/>
    <property type="project" value="UniProtKB-KW"/>
</dbReference>
<feature type="transmembrane region" description="Helical" evidence="9">
    <location>
        <begin position="163"/>
        <end position="183"/>
    </location>
</feature>
<proteinExistence type="inferred from homology"/>
<keyword evidence="11" id="KW-1185">Reference proteome</keyword>
<feature type="transmembrane region" description="Helical" evidence="9">
    <location>
        <begin position="111"/>
        <end position="131"/>
    </location>
</feature>
<feature type="transmembrane region" description="Helical" evidence="9">
    <location>
        <begin position="195"/>
        <end position="217"/>
    </location>
</feature>
<keyword evidence="4 9" id="KW-0812">Transmembrane</keyword>
<keyword evidence="7 9" id="KW-0472">Membrane</keyword>
<evidence type="ECO:0000256" key="4">
    <source>
        <dbReference type="ARBA" id="ARBA00022692"/>
    </source>
</evidence>
<name>A0ABD3IW91_EUCGL</name>
<protein>
    <submittedName>
        <fullName evidence="10">Uncharacterized protein</fullName>
    </submittedName>
</protein>
<keyword evidence="6" id="KW-0406">Ion transport</keyword>
<dbReference type="PANTHER" id="PTHR31086">
    <property type="entry name" value="ALUMINUM-ACTIVATED MALATE TRANSPORTER 10"/>
    <property type="match status" value="1"/>
</dbReference>
<dbReference type="Proteomes" id="UP001634007">
    <property type="component" value="Unassembled WGS sequence"/>
</dbReference>
<evidence type="ECO:0000256" key="8">
    <source>
        <dbReference type="ARBA" id="ARBA00023303"/>
    </source>
</evidence>
<dbReference type="InterPro" id="IPR020966">
    <property type="entry name" value="ALMT"/>
</dbReference>
<evidence type="ECO:0000256" key="5">
    <source>
        <dbReference type="ARBA" id="ARBA00022989"/>
    </source>
</evidence>
<reference evidence="10 11" key="1">
    <citation type="submission" date="2024-11" db="EMBL/GenBank/DDBJ databases">
        <title>Chromosome-level genome assembly of Eucalyptus globulus Labill. provides insights into its genome evolution.</title>
        <authorList>
            <person name="Li X."/>
        </authorList>
    </citation>
    <scope>NUCLEOTIDE SEQUENCE [LARGE SCALE GENOMIC DNA]</scope>
    <source>
        <strain evidence="10">CL2024</strain>
        <tissue evidence="10">Fresh tender leaves</tissue>
    </source>
</reference>
<dbReference type="AlphaFoldDB" id="A0ABD3IW91"/>
<comment type="subcellular location">
    <subcellularLocation>
        <location evidence="1">Membrane</location>
        <topology evidence="1">Multi-pass membrane protein</topology>
    </subcellularLocation>
</comment>
<keyword evidence="8" id="KW-0407">Ion channel</keyword>
<evidence type="ECO:0000256" key="7">
    <source>
        <dbReference type="ARBA" id="ARBA00023136"/>
    </source>
</evidence>
<gene>
    <name evidence="10" type="ORF">ACJRO7_003530</name>
</gene>
<comment type="caution">
    <text evidence="10">The sequence shown here is derived from an EMBL/GenBank/DDBJ whole genome shotgun (WGS) entry which is preliminary data.</text>
</comment>
<feature type="transmembrane region" description="Helical" evidence="9">
    <location>
        <begin position="79"/>
        <end position="99"/>
    </location>
</feature>
<organism evidence="10 11">
    <name type="scientific">Eucalyptus globulus</name>
    <name type="common">Tasmanian blue gum</name>
    <dbReference type="NCBI Taxonomy" id="34317"/>
    <lineage>
        <taxon>Eukaryota</taxon>
        <taxon>Viridiplantae</taxon>
        <taxon>Streptophyta</taxon>
        <taxon>Embryophyta</taxon>
        <taxon>Tracheophyta</taxon>
        <taxon>Spermatophyta</taxon>
        <taxon>Magnoliopsida</taxon>
        <taxon>eudicotyledons</taxon>
        <taxon>Gunneridae</taxon>
        <taxon>Pentapetalae</taxon>
        <taxon>rosids</taxon>
        <taxon>malvids</taxon>
        <taxon>Myrtales</taxon>
        <taxon>Myrtaceae</taxon>
        <taxon>Myrtoideae</taxon>
        <taxon>Eucalypteae</taxon>
        <taxon>Eucalyptus</taxon>
    </lineage>
</organism>
<feature type="transmembrane region" description="Helical" evidence="9">
    <location>
        <begin position="54"/>
        <end position="73"/>
    </location>
</feature>
<evidence type="ECO:0000256" key="6">
    <source>
        <dbReference type="ARBA" id="ARBA00023065"/>
    </source>
</evidence>
<dbReference type="Pfam" id="PF11744">
    <property type="entry name" value="ALMT"/>
    <property type="match status" value="1"/>
</dbReference>
<evidence type="ECO:0000256" key="9">
    <source>
        <dbReference type="SAM" id="Phobius"/>
    </source>
</evidence>
<dbReference type="GO" id="GO:0016020">
    <property type="term" value="C:membrane"/>
    <property type="evidence" value="ECO:0007669"/>
    <property type="project" value="UniProtKB-SubCell"/>
</dbReference>
<evidence type="ECO:0000256" key="1">
    <source>
        <dbReference type="ARBA" id="ARBA00004141"/>
    </source>
</evidence>
<keyword evidence="5 9" id="KW-1133">Transmembrane helix</keyword>
<evidence type="ECO:0000256" key="2">
    <source>
        <dbReference type="ARBA" id="ARBA00007079"/>
    </source>
</evidence>
<evidence type="ECO:0000313" key="11">
    <source>
        <dbReference type="Proteomes" id="UP001634007"/>
    </source>
</evidence>
<accession>A0ABD3IW91</accession>
<dbReference type="EMBL" id="JBJKBG010000010">
    <property type="protein sequence ID" value="KAL3718404.1"/>
    <property type="molecule type" value="Genomic_DNA"/>
</dbReference>
<keyword evidence="3" id="KW-0813">Transport</keyword>
<evidence type="ECO:0000256" key="3">
    <source>
        <dbReference type="ARBA" id="ARBA00022448"/>
    </source>
</evidence>
<sequence length="471" mass="52052">MECLEMGVAPSRERAGVPAHAWRRVTGLPRSLMVKAAELAKKKMKLGKDDKRRITHSLKVGFALSLVSLIYYYQPLYNSFGVSAMWAIMTVVVVFEYYVGATLSKGLNRGLATFFAGALGVGAHYLASLSGKTGEPIMLGFFVFLQATSSTFMRFFPRVKAKYDYGMLIFILTFALVSVSGFREDEILVFAHKRLSTVVIGGSACLIISVIVCPVWAGEDLHRLIALNMEKLANFLEGFGNGYLRESEDSDSNKNKSLLQGYKSVLGTKSNEESLANFASWEPRHGWFGFHHPWKQYLKIGASIRQCAYRIETLDSYLTTKFHAPPQVQTILEELCLEMSREAARALKQLASSHKTMTVPSSATPHLEKSRTAATALKSLLKTTSWKDENDHLTVIHAATVTSLLLDVIDCTDKIAESVNELASLARFKTAEKVEKHVKCGEVVLTESVLEATVSPENGTPPVRPDPALVM</sequence>
<comment type="similarity">
    <text evidence="2">Belongs to the aromatic acid exporter (TC 2.A.85) family.</text>
</comment>
<evidence type="ECO:0000313" key="10">
    <source>
        <dbReference type="EMBL" id="KAL3718404.1"/>
    </source>
</evidence>